<dbReference type="Proteomes" id="UP000185479">
    <property type="component" value="Chromosome"/>
</dbReference>
<dbReference type="Gene3D" id="3.30.420.10">
    <property type="entry name" value="Ribonuclease H-like superfamily/Ribonuclease H"/>
    <property type="match status" value="1"/>
</dbReference>
<reference evidence="4 6" key="2">
    <citation type="submission" date="2019-06" db="EMBL/GenBank/DDBJ databases">
        <title>Whole genome shotgun sequence of Corynebacterium flavescens NBRC 14136.</title>
        <authorList>
            <person name="Hosoyama A."/>
            <person name="Uohara A."/>
            <person name="Ohji S."/>
            <person name="Ichikawa N."/>
        </authorList>
    </citation>
    <scope>NUCLEOTIDE SEQUENCE [LARGE SCALE GENOMIC DNA]</scope>
    <source>
        <strain evidence="4 6">NBRC 14136</strain>
    </source>
</reference>
<dbReference type="EMBL" id="BJNB01000009">
    <property type="protein sequence ID" value="GEB97383.1"/>
    <property type="molecule type" value="Genomic_DNA"/>
</dbReference>
<dbReference type="PANTHER" id="PTHR30231">
    <property type="entry name" value="DNA POLYMERASE III SUBUNIT EPSILON"/>
    <property type="match status" value="1"/>
</dbReference>
<dbReference type="InterPro" id="IPR036397">
    <property type="entry name" value="RNaseH_sf"/>
</dbReference>
<dbReference type="STRING" id="28028.CFLV_08080"/>
<dbReference type="RefSeq" id="WP_075730090.1">
    <property type="nucleotide sequence ID" value="NZ_BJNB01000009.1"/>
</dbReference>
<evidence type="ECO:0000313" key="5">
    <source>
        <dbReference type="Proteomes" id="UP000185479"/>
    </source>
</evidence>
<protein>
    <submittedName>
        <fullName evidence="3">DNA polymerase III subunit epsilon</fullName>
    </submittedName>
</protein>
<dbReference type="SMART" id="SM00479">
    <property type="entry name" value="EXOIII"/>
    <property type="match status" value="1"/>
</dbReference>
<evidence type="ECO:0000256" key="1">
    <source>
        <dbReference type="SAM" id="MobiDB-lite"/>
    </source>
</evidence>
<feature type="compositionally biased region" description="Polar residues" evidence="1">
    <location>
        <begin position="354"/>
        <end position="363"/>
    </location>
</feature>
<dbReference type="EMBL" id="CP009246">
    <property type="protein sequence ID" value="APT87156.1"/>
    <property type="molecule type" value="Genomic_DNA"/>
</dbReference>
<gene>
    <name evidence="4" type="ORF">CFL01nite_08780</name>
    <name evidence="3" type="ORF">CFLV_08080</name>
</gene>
<evidence type="ECO:0000313" key="4">
    <source>
        <dbReference type="EMBL" id="GEB97383.1"/>
    </source>
</evidence>
<proteinExistence type="predicted"/>
<feature type="domain" description="Exonuclease" evidence="2">
    <location>
        <begin position="104"/>
        <end position="275"/>
    </location>
</feature>
<dbReference type="Pfam" id="PF00929">
    <property type="entry name" value="RNase_T"/>
    <property type="match status" value="1"/>
</dbReference>
<dbReference type="GeneID" id="82880672"/>
<accession>A0A1L7CMT7</accession>
<dbReference type="OrthoDB" id="9803913at2"/>
<dbReference type="AlphaFoldDB" id="A0A1L7CMT7"/>
<dbReference type="KEGG" id="cfc:CFLV_08080"/>
<dbReference type="InterPro" id="IPR036420">
    <property type="entry name" value="BRCT_dom_sf"/>
</dbReference>
<evidence type="ECO:0000259" key="2">
    <source>
        <dbReference type="SMART" id="SM00479"/>
    </source>
</evidence>
<dbReference type="GO" id="GO:0003676">
    <property type="term" value="F:nucleic acid binding"/>
    <property type="evidence" value="ECO:0007669"/>
    <property type="project" value="InterPro"/>
</dbReference>
<dbReference type="InterPro" id="IPR013520">
    <property type="entry name" value="Ribonucl_H"/>
</dbReference>
<feature type="region of interest" description="Disordered" evidence="1">
    <location>
        <begin position="308"/>
        <end position="373"/>
    </location>
</feature>
<dbReference type="CDD" id="cd06130">
    <property type="entry name" value="DNA_pol_III_epsilon_like"/>
    <property type="match status" value="1"/>
</dbReference>
<sequence>MSITAHGASIDVTSEAIVLHHTLLASSLGKEATVSIPLDKVSDTEVVEPTATGFGSLTLVGPGIRILFAPHQQPEDLARAIDAAKRGDAPSTIAESSPGIPALDFTAVDVETANDNWGSICQIGAVRFRDGKETQSRSWLCTPPPGLESFADVNISIHGITASDVADAPAFAQVASELFDFLGSDILVAHNAQFDSTALRTGLLYAQAPVPEVPLACSLALSREASRAGIIEVVNHRLPTVAKAIGAGDFRHHDAAEDARAAGLIVVGLASRWNYSGDLSHLFSIHGFALGTMSQDSVIPVLRSDTAPTSPADLGAGTDFRDVSRAGGTASKPRGEGQGQGKESSRKGPAPWQSVATPTTIPEPNSDADPQGALYGQHVTLTGDFEPFDKGLLWSGIAQRGGQVGKNVTKKTTILVLGQWATKTSKEKRAEELIAKGQDIALWPASKLISELSLDEEPPF</sequence>
<dbReference type="InterPro" id="IPR012337">
    <property type="entry name" value="RNaseH-like_sf"/>
</dbReference>
<dbReference type="CDD" id="cd17748">
    <property type="entry name" value="BRCT_DNA_ligase_like"/>
    <property type="match status" value="1"/>
</dbReference>
<keyword evidence="5" id="KW-1185">Reference proteome</keyword>
<organism evidence="3 5">
    <name type="scientific">Corynebacterium flavescens</name>
    <dbReference type="NCBI Taxonomy" id="28028"/>
    <lineage>
        <taxon>Bacteria</taxon>
        <taxon>Bacillati</taxon>
        <taxon>Actinomycetota</taxon>
        <taxon>Actinomycetes</taxon>
        <taxon>Mycobacteriales</taxon>
        <taxon>Corynebacteriaceae</taxon>
        <taxon>Corynebacterium</taxon>
    </lineage>
</organism>
<evidence type="ECO:0000313" key="3">
    <source>
        <dbReference type="EMBL" id="APT87156.1"/>
    </source>
</evidence>
<dbReference type="Gene3D" id="3.40.50.10190">
    <property type="entry name" value="BRCT domain"/>
    <property type="match status" value="1"/>
</dbReference>
<evidence type="ECO:0000313" key="6">
    <source>
        <dbReference type="Proteomes" id="UP000315353"/>
    </source>
</evidence>
<dbReference type="PANTHER" id="PTHR30231:SF42">
    <property type="entry name" value="EXONUCLEASE"/>
    <property type="match status" value="1"/>
</dbReference>
<dbReference type="GO" id="GO:0005829">
    <property type="term" value="C:cytosol"/>
    <property type="evidence" value="ECO:0007669"/>
    <property type="project" value="TreeGrafter"/>
</dbReference>
<dbReference type="GO" id="GO:0008408">
    <property type="term" value="F:3'-5' exonuclease activity"/>
    <property type="evidence" value="ECO:0007669"/>
    <property type="project" value="TreeGrafter"/>
</dbReference>
<reference evidence="3 5" key="1">
    <citation type="submission" date="2014-08" db="EMBL/GenBank/DDBJ databases">
        <title>Complete genome sequence of Corynebacterium flavescens OJ8(T)(=DSM 20296(T)), isolated from cheese.</title>
        <authorList>
            <person name="Ruckert C."/>
            <person name="Albersmeier A."/>
            <person name="Winkler A."/>
            <person name="Kalinowski J."/>
        </authorList>
    </citation>
    <scope>NUCLEOTIDE SEQUENCE [LARGE SCALE GENOMIC DNA]</scope>
    <source>
        <strain evidence="3 5">OJ8</strain>
    </source>
</reference>
<name>A0A1L7CMT7_CORFL</name>
<dbReference type="Proteomes" id="UP000315353">
    <property type="component" value="Unassembled WGS sequence"/>
</dbReference>
<dbReference type="SUPFAM" id="SSF52113">
    <property type="entry name" value="BRCT domain"/>
    <property type="match status" value="1"/>
</dbReference>
<dbReference type="SUPFAM" id="SSF53098">
    <property type="entry name" value="Ribonuclease H-like"/>
    <property type="match status" value="1"/>
</dbReference>